<protein>
    <submittedName>
        <fullName evidence="2">Uncharacterized protein</fullName>
    </submittedName>
</protein>
<sequence length="342" mass="38656">MIVISDALQSPIPSGINRDVVLKWLLDQWLEPVNHSIPIWKFVLMYYCLTLFSATVAFTVHFTWLKGETIFLLNSALQVERNVKSKGTDTVHLYYAWFVVLSKITVILMPAACTAIAIVRPCMPPAWSSVIYLKCESWDDDGNSGIIFRICGALPYYYLGMSLASTTVFVFTVVLIYPAEVKLILLESINRDLCRRWQNAVPCLHTYRTLQMLGDMHNSVFRHPIMAILIGAVTVCASFALYILITSTSVAPIPIIIILSLVALDLFIMVVGPFKFMANPLPKSTELLQSFKRMNRSRWIKRFVRSCPPSKLLLGDGKFFDRATSLVICRKSADLVITFLLM</sequence>
<feature type="transmembrane region" description="Helical" evidence="1">
    <location>
        <begin position="225"/>
        <end position="245"/>
    </location>
</feature>
<dbReference type="AlphaFoldDB" id="A0A226EAR7"/>
<keyword evidence="3" id="KW-1185">Reference proteome</keyword>
<proteinExistence type="predicted"/>
<keyword evidence="1" id="KW-1133">Transmembrane helix</keyword>
<evidence type="ECO:0000313" key="3">
    <source>
        <dbReference type="Proteomes" id="UP000198287"/>
    </source>
</evidence>
<feature type="transmembrane region" description="Helical" evidence="1">
    <location>
        <begin position="251"/>
        <end position="274"/>
    </location>
</feature>
<feature type="transmembrane region" description="Helical" evidence="1">
    <location>
        <begin position="156"/>
        <end position="177"/>
    </location>
</feature>
<organism evidence="2 3">
    <name type="scientific">Folsomia candida</name>
    <name type="common">Springtail</name>
    <dbReference type="NCBI Taxonomy" id="158441"/>
    <lineage>
        <taxon>Eukaryota</taxon>
        <taxon>Metazoa</taxon>
        <taxon>Ecdysozoa</taxon>
        <taxon>Arthropoda</taxon>
        <taxon>Hexapoda</taxon>
        <taxon>Collembola</taxon>
        <taxon>Entomobryomorpha</taxon>
        <taxon>Isotomoidea</taxon>
        <taxon>Isotomidae</taxon>
        <taxon>Proisotominae</taxon>
        <taxon>Folsomia</taxon>
    </lineage>
</organism>
<dbReference type="EMBL" id="LNIX01000005">
    <property type="protein sequence ID" value="OXA54613.1"/>
    <property type="molecule type" value="Genomic_DNA"/>
</dbReference>
<feature type="transmembrane region" description="Helical" evidence="1">
    <location>
        <begin position="44"/>
        <end position="65"/>
    </location>
</feature>
<feature type="transmembrane region" description="Helical" evidence="1">
    <location>
        <begin position="94"/>
        <end position="119"/>
    </location>
</feature>
<dbReference type="Proteomes" id="UP000198287">
    <property type="component" value="Unassembled WGS sequence"/>
</dbReference>
<reference evidence="2 3" key="1">
    <citation type="submission" date="2015-12" db="EMBL/GenBank/DDBJ databases">
        <title>The genome of Folsomia candida.</title>
        <authorList>
            <person name="Faddeeva A."/>
            <person name="Derks M.F."/>
            <person name="Anvar Y."/>
            <person name="Smit S."/>
            <person name="Van Straalen N."/>
            <person name="Roelofs D."/>
        </authorList>
    </citation>
    <scope>NUCLEOTIDE SEQUENCE [LARGE SCALE GENOMIC DNA]</scope>
    <source>
        <strain evidence="2 3">VU population</strain>
        <tissue evidence="2">Whole body</tissue>
    </source>
</reference>
<comment type="caution">
    <text evidence="2">The sequence shown here is derived from an EMBL/GenBank/DDBJ whole genome shotgun (WGS) entry which is preliminary data.</text>
</comment>
<keyword evidence="1" id="KW-0812">Transmembrane</keyword>
<name>A0A226EAR7_FOLCA</name>
<evidence type="ECO:0000256" key="1">
    <source>
        <dbReference type="SAM" id="Phobius"/>
    </source>
</evidence>
<accession>A0A226EAR7</accession>
<keyword evidence="1" id="KW-0472">Membrane</keyword>
<gene>
    <name evidence="2" type="ORF">Fcan01_11137</name>
</gene>
<evidence type="ECO:0000313" key="2">
    <source>
        <dbReference type="EMBL" id="OXA54613.1"/>
    </source>
</evidence>